<evidence type="ECO:0000259" key="3">
    <source>
        <dbReference type="PROSITE" id="PS51194"/>
    </source>
</evidence>
<sequence>MKNTLIDNSCDDFSMVNTLKTCIMADGINEIMIASGYWDLPAVSLVYDELLAFLQRDGTKLRLLIGRDPNVRAYQKSIPKTVDPKFPEDYIRTDLETLATEGMKEQYQPVVQLLLDYCGKKDKFEIHIFRRNENEETQFLHSKCYIFKGDADSFGIIGSSNFTKMGLEDNAELNYLETDGSRVMAQPVKGAPSKGHDFWFKEKWDLSVPWEKIFLEEVLKPSPIMPPEKPSKIKTPLITPYETYIKYLQMYFGDITDTSVDEQLRSYLPSEINEYSFQTDAVKQCFFIMRQYGGFFLSDVVGLGKTIVAFMVIRKFIEDAEAMGQSRSVLVVTPPAIQKSWLDTMEKFDAVSDGTLNGNVTFVKTGSIDITASGELAREDEELESDNLESEPEDRNYGLIMIDESHNFRNSGTQKYESINSLINNITRKTGRPPFVGLLSATPQNNSPEDLKNQIYLFQRTPNKSDFTDIEGGKLDSFFAEKQREFNECRNSNTPEAIEKLKVLSEDIRRKVLDHIVVRRTRKDIKLHYKEDAAKLSFPTVMPPHKLEYAMDGELCKLFFDTVNAILPPKDDEEKKEGKHLGFYRYAAISFFVSKEHKKLYEKRNLNVTGITRRLAKLMQMLLVKRLESSFTAFRESLENLKQYTLNMIEMIDKDCVFVCPDIDINAEFKKNGYDFEATRIALQEKIKGKHASNRQYRSADFKEEYRERLEEDLALIESLCGRWEENCADPKMDAFKEAVDKTFFDPRINNPSGHDTQRLVIFTEALSTQSSISKYLTSQGYKVLAISADNRSEMQTEIRENFDANCPKERQRYDYNVIVTTEVLAEGVNLHRANVILNYDTPWNATRLMQRIGRVNRIGSQEAKVHVFNFYPTSQSNEQIKLTQKAYAKLQSFHIMFGEDNKIFSEMEQISDADFRRLIEGEESPFAAFISELKNYKNNHTERYDYLKHLKAKELGGQLPGAECSLFMISTDSGRNTLFTVNEEEEALLTTPLSFIEKLHIDENAAYTGQTDTARYTEIRDKVMKAYNLHVAKSHITSHNISKNINDALAAANEIAKQLDTEEAKGMMRDVNKAIRGGNKFAIDKMKEYMKNKNQGSLFGAEITVDLWVKEMFGKIKIEAARMYGEPYTAIYRIN</sequence>
<organism evidence="4 5">
    <name type="scientific">Synergistes jonesii</name>
    <dbReference type="NCBI Taxonomy" id="2754"/>
    <lineage>
        <taxon>Bacteria</taxon>
        <taxon>Thermotogati</taxon>
        <taxon>Synergistota</taxon>
        <taxon>Synergistia</taxon>
        <taxon>Synergistales</taxon>
        <taxon>Synergistaceae</taxon>
        <taxon>Synergistes</taxon>
    </lineage>
</organism>
<dbReference type="STRING" id="2754.EH55_06785"/>
<protein>
    <recommendedName>
        <fullName evidence="6">ATP-dependent helicase</fullName>
    </recommendedName>
</protein>
<proteinExistence type="predicted"/>
<dbReference type="InterPro" id="IPR014001">
    <property type="entry name" value="Helicase_ATP-bd"/>
</dbReference>
<dbReference type="InterPro" id="IPR049730">
    <property type="entry name" value="SNF2/RAD54-like_C"/>
</dbReference>
<dbReference type="AlphaFoldDB" id="A0A073IQR8"/>
<dbReference type="InterPro" id="IPR025202">
    <property type="entry name" value="PLD-like_dom"/>
</dbReference>
<dbReference type="SUPFAM" id="SSF52540">
    <property type="entry name" value="P-loop containing nucleoside triphosphate hydrolases"/>
    <property type="match status" value="1"/>
</dbReference>
<gene>
    <name evidence="4" type="ORF">EH55_06785</name>
</gene>
<keyword evidence="5" id="KW-1185">Reference proteome</keyword>
<dbReference type="EMBL" id="JMKI01000036">
    <property type="protein sequence ID" value="KEJ92079.1"/>
    <property type="molecule type" value="Genomic_DNA"/>
</dbReference>
<feature type="domain" description="Helicase ATP-binding" evidence="2">
    <location>
        <begin position="286"/>
        <end position="461"/>
    </location>
</feature>
<evidence type="ECO:0000313" key="4">
    <source>
        <dbReference type="EMBL" id="KEJ92079.1"/>
    </source>
</evidence>
<name>A0A073IQR8_9BACT</name>
<dbReference type="Gene3D" id="3.30.870.10">
    <property type="entry name" value="Endonuclease Chain A"/>
    <property type="match status" value="1"/>
</dbReference>
<evidence type="ECO:0000313" key="5">
    <source>
        <dbReference type="Proteomes" id="UP000027665"/>
    </source>
</evidence>
<dbReference type="SMART" id="SM00487">
    <property type="entry name" value="DEXDc"/>
    <property type="match status" value="1"/>
</dbReference>
<dbReference type="SMART" id="SM00490">
    <property type="entry name" value="HELICc"/>
    <property type="match status" value="1"/>
</dbReference>
<dbReference type="Gene3D" id="3.40.50.10810">
    <property type="entry name" value="Tandem AAA-ATPase domain"/>
    <property type="match status" value="1"/>
</dbReference>
<comment type="caution">
    <text evidence="4">The sequence shown here is derived from an EMBL/GenBank/DDBJ whole genome shotgun (WGS) entry which is preliminary data.</text>
</comment>
<dbReference type="PANTHER" id="PTHR45766">
    <property type="entry name" value="DNA ANNEALING HELICASE AND ENDONUCLEASE ZRANB3 FAMILY MEMBER"/>
    <property type="match status" value="1"/>
</dbReference>
<dbReference type="GO" id="GO:0005524">
    <property type="term" value="F:ATP binding"/>
    <property type="evidence" value="ECO:0007669"/>
    <property type="project" value="InterPro"/>
</dbReference>
<dbReference type="eggNOG" id="COG1502">
    <property type="taxonomic scope" value="Bacteria"/>
</dbReference>
<evidence type="ECO:0000256" key="1">
    <source>
        <dbReference type="ARBA" id="ARBA00022801"/>
    </source>
</evidence>
<dbReference type="eggNOG" id="COG0553">
    <property type="taxonomic scope" value="Bacteria"/>
</dbReference>
<dbReference type="InterPro" id="IPR006935">
    <property type="entry name" value="Helicase/UvrB_N"/>
</dbReference>
<dbReference type="Proteomes" id="UP000027665">
    <property type="component" value="Unassembled WGS sequence"/>
</dbReference>
<dbReference type="InterPro" id="IPR027417">
    <property type="entry name" value="P-loop_NTPase"/>
</dbReference>
<keyword evidence="1" id="KW-0378">Hydrolase</keyword>
<feature type="domain" description="Helicase C-terminal" evidence="3">
    <location>
        <begin position="732"/>
        <end position="927"/>
    </location>
</feature>
<evidence type="ECO:0000259" key="2">
    <source>
        <dbReference type="PROSITE" id="PS51192"/>
    </source>
</evidence>
<dbReference type="PANTHER" id="PTHR45766:SF6">
    <property type="entry name" value="SWI_SNF-RELATED MATRIX-ASSOCIATED ACTIN-DEPENDENT REGULATOR OF CHROMATIN SUBFAMILY A-LIKE PROTEIN 1"/>
    <property type="match status" value="1"/>
</dbReference>
<dbReference type="GO" id="GO:0016787">
    <property type="term" value="F:hydrolase activity"/>
    <property type="evidence" value="ECO:0007669"/>
    <property type="project" value="UniProtKB-KW"/>
</dbReference>
<reference evidence="4 5" key="1">
    <citation type="submission" date="2014-04" db="EMBL/GenBank/DDBJ databases">
        <title>Draft Genome Sequence of Synergistes jonesii.</title>
        <authorList>
            <person name="Coil D.A."/>
            <person name="Eisen J.A."/>
            <person name="Holland-Moritz H.E."/>
        </authorList>
    </citation>
    <scope>NUCLEOTIDE SEQUENCE [LARGE SCALE GENOMIC DNA]</scope>
    <source>
        <strain evidence="4 5">78-1</strain>
    </source>
</reference>
<evidence type="ECO:0008006" key="6">
    <source>
        <dbReference type="Google" id="ProtNLM"/>
    </source>
</evidence>
<dbReference type="GO" id="GO:0003677">
    <property type="term" value="F:DNA binding"/>
    <property type="evidence" value="ECO:0007669"/>
    <property type="project" value="InterPro"/>
</dbReference>
<dbReference type="InterPro" id="IPR001650">
    <property type="entry name" value="Helicase_C-like"/>
</dbReference>
<dbReference type="Pfam" id="PF00271">
    <property type="entry name" value="Helicase_C"/>
    <property type="match status" value="1"/>
</dbReference>
<dbReference type="SUPFAM" id="SSF56024">
    <property type="entry name" value="Phospholipase D/nuclease"/>
    <property type="match status" value="1"/>
</dbReference>
<dbReference type="Pfam" id="PF04851">
    <property type="entry name" value="ResIII"/>
    <property type="match status" value="1"/>
</dbReference>
<dbReference type="PROSITE" id="PS51194">
    <property type="entry name" value="HELICASE_CTER"/>
    <property type="match status" value="1"/>
</dbReference>
<dbReference type="PROSITE" id="PS51192">
    <property type="entry name" value="HELICASE_ATP_BIND_1"/>
    <property type="match status" value="1"/>
</dbReference>
<dbReference type="Pfam" id="PF13091">
    <property type="entry name" value="PLDc_2"/>
    <property type="match status" value="1"/>
</dbReference>
<dbReference type="InterPro" id="IPR038718">
    <property type="entry name" value="SNF2-like_sf"/>
</dbReference>
<dbReference type="CDD" id="cd18793">
    <property type="entry name" value="SF2_C_SNF"/>
    <property type="match status" value="1"/>
</dbReference>
<accession>A0A073IQR8</accession>
<dbReference type="Gene3D" id="3.40.50.300">
    <property type="entry name" value="P-loop containing nucleotide triphosphate hydrolases"/>
    <property type="match status" value="1"/>
</dbReference>